<evidence type="ECO:0000256" key="9">
    <source>
        <dbReference type="ARBA" id="ARBA00022840"/>
    </source>
</evidence>
<keyword evidence="9" id="KW-0067">ATP-binding</keyword>
<accession>A0A4R2RU89</accession>
<keyword evidence="7" id="KW-0547">Nucleotide-binding</keyword>
<dbReference type="GO" id="GO:0005524">
    <property type="term" value="F:ATP binding"/>
    <property type="evidence" value="ECO:0007669"/>
    <property type="project" value="UniProtKB-KW"/>
</dbReference>
<evidence type="ECO:0000256" key="5">
    <source>
        <dbReference type="ARBA" id="ARBA00022553"/>
    </source>
</evidence>
<dbReference type="Gene3D" id="3.30.565.10">
    <property type="entry name" value="Histidine kinase-like ATPase, C-terminal domain"/>
    <property type="match status" value="1"/>
</dbReference>
<dbReference type="InterPro" id="IPR005467">
    <property type="entry name" value="His_kinase_dom"/>
</dbReference>
<evidence type="ECO:0000256" key="3">
    <source>
        <dbReference type="ARBA" id="ARBA00012438"/>
    </source>
</evidence>
<dbReference type="EMBL" id="SLXT01000019">
    <property type="protein sequence ID" value="TCP62695.1"/>
    <property type="molecule type" value="Genomic_DNA"/>
</dbReference>
<name>A0A4R2RU89_9FIRM</name>
<keyword evidence="5 15" id="KW-0597">Phosphoprotein</keyword>
<dbReference type="FunFam" id="3.30.565.10:FF:000010">
    <property type="entry name" value="Sensor histidine kinase RcsC"/>
    <property type="match status" value="1"/>
</dbReference>
<keyword evidence="19" id="KW-1185">Reference proteome</keyword>
<dbReference type="CDD" id="cd00082">
    <property type="entry name" value="HisKA"/>
    <property type="match status" value="1"/>
</dbReference>
<evidence type="ECO:0000256" key="14">
    <source>
        <dbReference type="ARBA" id="ARBA00074306"/>
    </source>
</evidence>
<dbReference type="Pfam" id="PF00512">
    <property type="entry name" value="HisKA"/>
    <property type="match status" value="1"/>
</dbReference>
<dbReference type="InterPro" id="IPR004358">
    <property type="entry name" value="Sig_transdc_His_kin-like_C"/>
</dbReference>
<protein>
    <recommendedName>
        <fullName evidence="14">Circadian input-output histidine kinase CikA</fullName>
        <ecNumber evidence="3">2.7.13.3</ecNumber>
    </recommendedName>
    <alternativeName>
        <fullName evidence="13">Sensory/regulatory protein RpfC</fullName>
    </alternativeName>
    <alternativeName>
        <fullName evidence="4">Stage 0 sporulation protein A homolog</fullName>
    </alternativeName>
</protein>
<comment type="subunit">
    <text evidence="12">At low DSF concentrations, interacts with RpfF.</text>
</comment>
<dbReference type="Pfam" id="PF02518">
    <property type="entry name" value="HATPase_c"/>
    <property type="match status" value="1"/>
</dbReference>
<evidence type="ECO:0000256" key="4">
    <source>
        <dbReference type="ARBA" id="ARBA00018672"/>
    </source>
</evidence>
<evidence type="ECO:0000256" key="13">
    <source>
        <dbReference type="ARBA" id="ARBA00068150"/>
    </source>
</evidence>
<dbReference type="InterPro" id="IPR036097">
    <property type="entry name" value="HisK_dim/P_sf"/>
</dbReference>
<dbReference type="CDD" id="cd16922">
    <property type="entry name" value="HATPase_EvgS-ArcB-TorS-like"/>
    <property type="match status" value="1"/>
</dbReference>
<keyword evidence="10" id="KW-0902">Two-component regulatory system</keyword>
<dbReference type="CDD" id="cd17546">
    <property type="entry name" value="REC_hyHK_CKI1_RcsC-like"/>
    <property type="match status" value="1"/>
</dbReference>
<dbReference type="SUPFAM" id="SSF47384">
    <property type="entry name" value="Homodimeric domain of signal transducing histidine kinase"/>
    <property type="match status" value="1"/>
</dbReference>
<comment type="caution">
    <text evidence="18">The sequence shown here is derived from an EMBL/GenBank/DDBJ whole genome shotgun (WGS) entry which is preliminary data.</text>
</comment>
<dbReference type="Gene3D" id="1.10.287.130">
    <property type="match status" value="1"/>
</dbReference>
<dbReference type="SUPFAM" id="SSF52172">
    <property type="entry name" value="CheY-like"/>
    <property type="match status" value="1"/>
</dbReference>
<dbReference type="PANTHER" id="PTHR45339:SF1">
    <property type="entry name" value="HYBRID SIGNAL TRANSDUCTION HISTIDINE KINASE J"/>
    <property type="match status" value="1"/>
</dbReference>
<evidence type="ECO:0000256" key="1">
    <source>
        <dbReference type="ARBA" id="ARBA00000085"/>
    </source>
</evidence>
<dbReference type="InterPro" id="IPR036890">
    <property type="entry name" value="HATPase_C_sf"/>
</dbReference>
<gene>
    <name evidence="18" type="ORF">EDD73_11943</name>
</gene>
<keyword evidence="6" id="KW-0808">Transferase</keyword>
<keyword evidence="8 18" id="KW-0418">Kinase</keyword>
<evidence type="ECO:0000259" key="16">
    <source>
        <dbReference type="PROSITE" id="PS50109"/>
    </source>
</evidence>
<evidence type="ECO:0000256" key="2">
    <source>
        <dbReference type="ARBA" id="ARBA00006402"/>
    </source>
</evidence>
<dbReference type="PROSITE" id="PS50109">
    <property type="entry name" value="HIS_KIN"/>
    <property type="match status" value="1"/>
</dbReference>
<feature type="domain" description="Response regulatory" evidence="17">
    <location>
        <begin position="314"/>
        <end position="432"/>
    </location>
</feature>
<evidence type="ECO:0000256" key="6">
    <source>
        <dbReference type="ARBA" id="ARBA00022679"/>
    </source>
</evidence>
<sequence>MGLFLIDQVMFPQHIHRYMDLAKTLSRICGLVIVNARTYQDLMATQASLQLAKEQAEITSQFKSEFLAMMSHEIRTPINGIMGMLDLLQDTNLTEEQGHMTSIARNSSEALLSIINDILDLSKIEAGKIKVERIPFHLPSSITKMLAIIDKPAKEKGLSLYSIISPAIPATVCGDPVRLNQVILNLLSNAVKFTERGKVGLTVTLVDPEAVLVRFVVTDTGIGLSSEALSRLFQPFTQADQTTTRKYGGTGLGLAISHRLIGLMGGTMEVQSQEGQGSIFSFALPMKHEWSAVAASEGVVGRANVDSSSKKGRLVLVVEDNEVNQMVTRMHLQRLGYMVDIVDNGLKAVEAVEDKPYAVILMDCEMPVMDGYEATRRIRKREAQRKQFTPIIALTAHAVAGEREKCLRAGMDDYVSKPFSRDRLIAVLQKWVP</sequence>
<dbReference type="Pfam" id="PF00072">
    <property type="entry name" value="Response_reg"/>
    <property type="match status" value="1"/>
</dbReference>
<dbReference type="SMART" id="SM00387">
    <property type="entry name" value="HATPase_c"/>
    <property type="match status" value="1"/>
</dbReference>
<evidence type="ECO:0000313" key="19">
    <source>
        <dbReference type="Proteomes" id="UP000294813"/>
    </source>
</evidence>
<comment type="function">
    <text evidence="11">May play the central regulatory role in sporulation. It may be an element of the effector pathway responsible for the activation of sporulation genes in response to nutritional stress. Spo0A may act in concert with spo0H (a sigma factor) to control the expression of some genes that are critical to the sporulation process.</text>
</comment>
<evidence type="ECO:0000256" key="10">
    <source>
        <dbReference type="ARBA" id="ARBA00023012"/>
    </source>
</evidence>
<dbReference type="SMART" id="SM00388">
    <property type="entry name" value="HisKA"/>
    <property type="match status" value="1"/>
</dbReference>
<dbReference type="EC" id="2.7.13.3" evidence="3"/>
<evidence type="ECO:0000256" key="7">
    <source>
        <dbReference type="ARBA" id="ARBA00022741"/>
    </source>
</evidence>
<evidence type="ECO:0000259" key="17">
    <source>
        <dbReference type="PROSITE" id="PS50110"/>
    </source>
</evidence>
<evidence type="ECO:0000256" key="15">
    <source>
        <dbReference type="PROSITE-ProRule" id="PRU00169"/>
    </source>
</evidence>
<dbReference type="FunFam" id="1.10.287.130:FF:000002">
    <property type="entry name" value="Two-component osmosensing histidine kinase"/>
    <property type="match status" value="1"/>
</dbReference>
<organism evidence="18 19">
    <name type="scientific">Heliophilum fasciatum</name>
    <dbReference type="NCBI Taxonomy" id="35700"/>
    <lineage>
        <taxon>Bacteria</taxon>
        <taxon>Bacillati</taxon>
        <taxon>Bacillota</taxon>
        <taxon>Clostridia</taxon>
        <taxon>Eubacteriales</taxon>
        <taxon>Heliobacteriaceae</taxon>
        <taxon>Heliophilum</taxon>
    </lineage>
</organism>
<dbReference type="Proteomes" id="UP000294813">
    <property type="component" value="Unassembled WGS sequence"/>
</dbReference>
<dbReference type="InterPro" id="IPR003594">
    <property type="entry name" value="HATPase_dom"/>
</dbReference>
<dbReference type="InterPro" id="IPR003661">
    <property type="entry name" value="HisK_dim/P_dom"/>
</dbReference>
<comment type="catalytic activity">
    <reaction evidence="1">
        <text>ATP + protein L-histidine = ADP + protein N-phospho-L-histidine.</text>
        <dbReference type="EC" id="2.7.13.3"/>
    </reaction>
</comment>
<dbReference type="AlphaFoldDB" id="A0A4R2RU89"/>
<dbReference type="SUPFAM" id="SSF55874">
    <property type="entry name" value="ATPase domain of HSP90 chaperone/DNA topoisomerase II/histidine kinase"/>
    <property type="match status" value="1"/>
</dbReference>
<dbReference type="InterPro" id="IPR001789">
    <property type="entry name" value="Sig_transdc_resp-reg_receiver"/>
</dbReference>
<evidence type="ECO:0000256" key="11">
    <source>
        <dbReference type="ARBA" id="ARBA00024867"/>
    </source>
</evidence>
<evidence type="ECO:0000256" key="12">
    <source>
        <dbReference type="ARBA" id="ARBA00064003"/>
    </source>
</evidence>
<proteinExistence type="inferred from homology"/>
<dbReference type="SMART" id="SM00448">
    <property type="entry name" value="REC"/>
    <property type="match status" value="1"/>
</dbReference>
<reference evidence="18 19" key="1">
    <citation type="submission" date="2019-03" db="EMBL/GenBank/DDBJ databases">
        <title>Genomic Encyclopedia of Type Strains, Phase IV (KMG-IV): sequencing the most valuable type-strain genomes for metagenomic binning, comparative biology and taxonomic classification.</title>
        <authorList>
            <person name="Goeker M."/>
        </authorList>
    </citation>
    <scope>NUCLEOTIDE SEQUENCE [LARGE SCALE GENOMIC DNA]</scope>
    <source>
        <strain evidence="18 19">DSM 11170</strain>
    </source>
</reference>
<dbReference type="GO" id="GO:0000155">
    <property type="term" value="F:phosphorelay sensor kinase activity"/>
    <property type="evidence" value="ECO:0007669"/>
    <property type="project" value="InterPro"/>
</dbReference>
<dbReference type="OrthoDB" id="9809348at2"/>
<dbReference type="InterPro" id="IPR011006">
    <property type="entry name" value="CheY-like_superfamily"/>
</dbReference>
<dbReference type="PANTHER" id="PTHR45339">
    <property type="entry name" value="HYBRID SIGNAL TRANSDUCTION HISTIDINE KINASE J"/>
    <property type="match status" value="1"/>
</dbReference>
<evidence type="ECO:0000313" key="18">
    <source>
        <dbReference type="EMBL" id="TCP62695.1"/>
    </source>
</evidence>
<evidence type="ECO:0000256" key="8">
    <source>
        <dbReference type="ARBA" id="ARBA00022777"/>
    </source>
</evidence>
<feature type="domain" description="Histidine kinase" evidence="16">
    <location>
        <begin position="69"/>
        <end position="288"/>
    </location>
</feature>
<dbReference type="Gene3D" id="3.40.50.2300">
    <property type="match status" value="1"/>
</dbReference>
<dbReference type="PRINTS" id="PR00344">
    <property type="entry name" value="BCTRLSENSOR"/>
</dbReference>
<comment type="similarity">
    <text evidence="2">In the N-terminal section; belongs to the phytochrome family.</text>
</comment>
<dbReference type="PROSITE" id="PS50110">
    <property type="entry name" value="RESPONSE_REGULATORY"/>
    <property type="match status" value="1"/>
</dbReference>
<feature type="modified residue" description="4-aspartylphosphate" evidence="15">
    <location>
        <position position="363"/>
    </location>
</feature>